<dbReference type="PANTHER" id="PTHR33472">
    <property type="entry name" value="OS01G0106600 PROTEIN"/>
    <property type="match status" value="1"/>
</dbReference>
<comment type="caution">
    <text evidence="2">The sequence shown here is derived from an EMBL/GenBank/DDBJ whole genome shotgun (WGS) entry which is preliminary data.</text>
</comment>
<feature type="compositionally biased region" description="Polar residues" evidence="1">
    <location>
        <begin position="16"/>
        <end position="39"/>
    </location>
</feature>
<feature type="compositionally biased region" description="Basic and acidic residues" evidence="1">
    <location>
        <begin position="149"/>
        <end position="161"/>
    </location>
</feature>
<feature type="compositionally biased region" description="Low complexity" evidence="1">
    <location>
        <begin position="78"/>
        <end position="99"/>
    </location>
</feature>
<dbReference type="Proteomes" id="UP001359559">
    <property type="component" value="Unassembled WGS sequence"/>
</dbReference>
<sequence length="407" mass="44393">MPRKKQQCLFGIPWISTPSTESHSLNPKQKSKSATTNATLHRPPFRPPGIASTPPQPPHGTSRTEPPKASNSLPPQSPTSSVIIDSPVSSPSQSPSTPSKKNTNPPPHSEPKMKSPTKELKLDSANENPDTPLEKQSKSHHSKSKANNRNKEPIPRPKVELHTTTTTTASTSGVKTKDALYKNQKEAKIMFATSTPSGKDIKVVTPASTSANPVSRNESTIPLSSEEIPTMQNDIQDVISTVSQKLPIDDKTVSVVTLAGDNRGVTMNVAAGSHSNSTKTNREQKNTSMEKKDEAGKTYVNSNIQSINNSIMSYGSITGRDPGVRVILPQHHEDNKQTCFEGGKAEVSINREERLPYRPQPVVRRRCLRGLFLEPSDSDPDNPDKPRRHGCKFSCGEITKDKDAVTK</sequence>
<name>A0AAN9K7E8_CLITE</name>
<feature type="region of interest" description="Disordered" evidence="1">
    <location>
        <begin position="372"/>
        <end position="393"/>
    </location>
</feature>
<protein>
    <submittedName>
        <fullName evidence="2">Uncharacterized protein</fullName>
    </submittedName>
</protein>
<organism evidence="2 3">
    <name type="scientific">Clitoria ternatea</name>
    <name type="common">Butterfly pea</name>
    <dbReference type="NCBI Taxonomy" id="43366"/>
    <lineage>
        <taxon>Eukaryota</taxon>
        <taxon>Viridiplantae</taxon>
        <taxon>Streptophyta</taxon>
        <taxon>Embryophyta</taxon>
        <taxon>Tracheophyta</taxon>
        <taxon>Spermatophyta</taxon>
        <taxon>Magnoliopsida</taxon>
        <taxon>eudicotyledons</taxon>
        <taxon>Gunneridae</taxon>
        <taxon>Pentapetalae</taxon>
        <taxon>rosids</taxon>
        <taxon>fabids</taxon>
        <taxon>Fabales</taxon>
        <taxon>Fabaceae</taxon>
        <taxon>Papilionoideae</taxon>
        <taxon>50 kb inversion clade</taxon>
        <taxon>NPAAA clade</taxon>
        <taxon>indigoferoid/millettioid clade</taxon>
        <taxon>Phaseoleae</taxon>
        <taxon>Clitoria</taxon>
    </lineage>
</organism>
<dbReference type="EMBL" id="JAYKXN010000002">
    <property type="protein sequence ID" value="KAK7310912.1"/>
    <property type="molecule type" value="Genomic_DNA"/>
</dbReference>
<gene>
    <name evidence="2" type="ORF">RJT34_08705</name>
</gene>
<reference evidence="2 3" key="1">
    <citation type="submission" date="2024-01" db="EMBL/GenBank/DDBJ databases">
        <title>The genomes of 5 underutilized Papilionoideae crops provide insights into root nodulation and disease resistance.</title>
        <authorList>
            <person name="Yuan L."/>
        </authorList>
    </citation>
    <scope>NUCLEOTIDE SEQUENCE [LARGE SCALE GENOMIC DNA]</scope>
    <source>
        <strain evidence="2">LY-2023</strain>
        <tissue evidence="2">Leaf</tissue>
    </source>
</reference>
<evidence type="ECO:0000313" key="3">
    <source>
        <dbReference type="Proteomes" id="UP001359559"/>
    </source>
</evidence>
<evidence type="ECO:0000256" key="1">
    <source>
        <dbReference type="SAM" id="MobiDB-lite"/>
    </source>
</evidence>
<feature type="compositionally biased region" description="Low complexity" evidence="1">
    <location>
        <begin position="163"/>
        <end position="172"/>
    </location>
</feature>
<evidence type="ECO:0000313" key="2">
    <source>
        <dbReference type="EMBL" id="KAK7310912.1"/>
    </source>
</evidence>
<feature type="region of interest" description="Disordered" evidence="1">
    <location>
        <begin position="267"/>
        <end position="297"/>
    </location>
</feature>
<feature type="region of interest" description="Disordered" evidence="1">
    <location>
        <begin position="1"/>
        <end position="177"/>
    </location>
</feature>
<accession>A0AAN9K7E8</accession>
<feature type="compositionally biased region" description="Basic residues" evidence="1">
    <location>
        <begin position="138"/>
        <end position="148"/>
    </location>
</feature>
<dbReference type="AlphaFoldDB" id="A0AAN9K7E8"/>
<feature type="compositionally biased region" description="Polar residues" evidence="1">
    <location>
        <begin position="59"/>
        <end position="74"/>
    </location>
</feature>
<feature type="compositionally biased region" description="Basic and acidic residues" evidence="1">
    <location>
        <begin position="109"/>
        <end position="124"/>
    </location>
</feature>
<feature type="compositionally biased region" description="Basic and acidic residues" evidence="1">
    <location>
        <begin position="280"/>
        <end position="296"/>
    </location>
</feature>
<keyword evidence="3" id="KW-1185">Reference proteome</keyword>
<proteinExistence type="predicted"/>
<dbReference type="PANTHER" id="PTHR33472:SF24">
    <property type="entry name" value="VEGETATIVE CELL WALL PROTEIN GP1-LIKE"/>
    <property type="match status" value="1"/>
</dbReference>